<evidence type="ECO:0000313" key="1">
    <source>
        <dbReference type="EMBL" id="MED6159287.1"/>
    </source>
</evidence>
<keyword evidence="2" id="KW-1185">Reference proteome</keyword>
<proteinExistence type="predicted"/>
<evidence type="ECO:0000313" key="2">
    <source>
        <dbReference type="Proteomes" id="UP001341840"/>
    </source>
</evidence>
<dbReference type="Proteomes" id="UP001341840">
    <property type="component" value="Unassembled WGS sequence"/>
</dbReference>
<organism evidence="1 2">
    <name type="scientific">Stylosanthes scabra</name>
    <dbReference type="NCBI Taxonomy" id="79078"/>
    <lineage>
        <taxon>Eukaryota</taxon>
        <taxon>Viridiplantae</taxon>
        <taxon>Streptophyta</taxon>
        <taxon>Embryophyta</taxon>
        <taxon>Tracheophyta</taxon>
        <taxon>Spermatophyta</taxon>
        <taxon>Magnoliopsida</taxon>
        <taxon>eudicotyledons</taxon>
        <taxon>Gunneridae</taxon>
        <taxon>Pentapetalae</taxon>
        <taxon>rosids</taxon>
        <taxon>fabids</taxon>
        <taxon>Fabales</taxon>
        <taxon>Fabaceae</taxon>
        <taxon>Papilionoideae</taxon>
        <taxon>50 kb inversion clade</taxon>
        <taxon>dalbergioids sensu lato</taxon>
        <taxon>Dalbergieae</taxon>
        <taxon>Pterocarpus clade</taxon>
        <taxon>Stylosanthes</taxon>
    </lineage>
</organism>
<accession>A0ABU6UDE3</accession>
<sequence>MRWDYFKPKSRRVNNAILTAKTRGWQRLIVCNLQPMTHQTTSSIEQALLIYTMMSGGLLHLSRIMCGFMYHASEGPRDQRLPFPVLITRLATANGFAPSPEDEIGIAPLANRRARSASPARPRFNTHLHPRSRLHLSILTPLRLNHLHQLQTSPHLPPLSPLISSGRS</sequence>
<comment type="caution">
    <text evidence="1">The sequence shown here is derived from an EMBL/GenBank/DDBJ whole genome shotgun (WGS) entry which is preliminary data.</text>
</comment>
<protein>
    <submittedName>
        <fullName evidence="1">Uncharacterized protein</fullName>
    </submittedName>
</protein>
<gene>
    <name evidence="1" type="ORF">PIB30_040892</name>
</gene>
<name>A0ABU6UDE3_9FABA</name>
<dbReference type="EMBL" id="JASCZI010121052">
    <property type="protein sequence ID" value="MED6159287.1"/>
    <property type="molecule type" value="Genomic_DNA"/>
</dbReference>
<reference evidence="1 2" key="1">
    <citation type="journal article" date="2023" name="Plants (Basel)">
        <title>Bridging the Gap: Combining Genomics and Transcriptomics Approaches to Understand Stylosanthes scabra, an Orphan Legume from the Brazilian Caatinga.</title>
        <authorList>
            <person name="Ferreira-Neto J.R.C."/>
            <person name="da Silva M.D."/>
            <person name="Binneck E."/>
            <person name="de Melo N.F."/>
            <person name="da Silva R.H."/>
            <person name="de Melo A.L.T.M."/>
            <person name="Pandolfi V."/>
            <person name="Bustamante F.O."/>
            <person name="Brasileiro-Vidal A.C."/>
            <person name="Benko-Iseppon A.M."/>
        </authorList>
    </citation>
    <scope>NUCLEOTIDE SEQUENCE [LARGE SCALE GENOMIC DNA]</scope>
    <source>
        <tissue evidence="1">Leaves</tissue>
    </source>
</reference>